<evidence type="ECO:0000256" key="6">
    <source>
        <dbReference type="SAM" id="MobiDB-lite"/>
    </source>
</evidence>
<dbReference type="GO" id="GO:0015846">
    <property type="term" value="P:polyamine transport"/>
    <property type="evidence" value="ECO:0007669"/>
    <property type="project" value="InterPro"/>
</dbReference>
<feature type="binding site" evidence="5">
    <location>
        <position position="113"/>
    </location>
    <ligand>
        <name>spermidine</name>
        <dbReference type="ChEBI" id="CHEBI:57834"/>
    </ligand>
</feature>
<dbReference type="Gene3D" id="3.40.190.10">
    <property type="entry name" value="Periplasmic binding protein-like II"/>
    <property type="match status" value="2"/>
</dbReference>
<dbReference type="SUPFAM" id="SSF53850">
    <property type="entry name" value="Periplasmic binding protein-like II"/>
    <property type="match status" value="1"/>
</dbReference>
<dbReference type="InterPro" id="IPR006059">
    <property type="entry name" value="SBP"/>
</dbReference>
<dbReference type="GO" id="GO:0019808">
    <property type="term" value="F:polyamine binding"/>
    <property type="evidence" value="ECO:0007669"/>
    <property type="project" value="InterPro"/>
</dbReference>
<feature type="binding site" evidence="5">
    <location>
        <position position="65"/>
    </location>
    <ligand>
        <name>spermidine</name>
        <dbReference type="ChEBI" id="CHEBI:57834"/>
    </ligand>
</feature>
<keyword evidence="2" id="KW-0813">Transport</keyword>
<dbReference type="AlphaFoldDB" id="A0A146G8V0"/>
<dbReference type="Pfam" id="PF13416">
    <property type="entry name" value="SBP_bac_8"/>
    <property type="match status" value="1"/>
</dbReference>
<dbReference type="PROSITE" id="PS51257">
    <property type="entry name" value="PROKAR_LIPOPROTEIN"/>
    <property type="match status" value="1"/>
</dbReference>
<evidence type="ECO:0000256" key="2">
    <source>
        <dbReference type="ARBA" id="ARBA00022448"/>
    </source>
</evidence>
<sequence>MKNNARHLMLSALAMLSLAGCGKPPEPSASTPTPASSPGSSPAAAATTPAPQEEEKKLNIFCWSEYIPQDVIDAFSKETGIQVSVENYASNEEMLAKLLAGGGSYDLIQPSEYAIEGLIAENLLIPIDHALIPNLKNIAPEFLNMSFDPGNKYTVPYMAGTVGIVVNTELVKDEVAGFNDVFQDKYKKNIVVLDDAREIVTWAMLTQGIPINEMTDADLEKVKPTVAKWVQLVKVYDSDSPKTALLNGDVALGVVWGGEGALLLNADKKFKWVIPKEGTHLFIDSLAIPKIAKHPTNAQQFMNFILRPEISVKMSDAFPYLNPNAAARPLLTKEQQENPASFPTAEQISKMQTFKDIGGQATKVDELVTSLKAE</sequence>
<reference evidence="9" key="1">
    <citation type="journal article" date="2017" name="Genome Announc.">
        <title>Draft Genome Sequence of Terrimicrobium sacchariphilum NM-5T, a Facultative Anaerobic Soil Bacterium of the Class Spartobacteria.</title>
        <authorList>
            <person name="Qiu Y.L."/>
            <person name="Tourlousse D.M."/>
            <person name="Matsuura N."/>
            <person name="Ohashi A."/>
            <person name="Sekiguchi Y."/>
        </authorList>
    </citation>
    <scope>NUCLEOTIDE SEQUENCE [LARGE SCALE GENOMIC DNA]</scope>
    <source>
        <strain evidence="9">NM-5</strain>
    </source>
</reference>
<organism evidence="8 9">
    <name type="scientific">Terrimicrobium sacchariphilum</name>
    <dbReference type="NCBI Taxonomy" id="690879"/>
    <lineage>
        <taxon>Bacteria</taxon>
        <taxon>Pseudomonadati</taxon>
        <taxon>Verrucomicrobiota</taxon>
        <taxon>Terrimicrobiia</taxon>
        <taxon>Terrimicrobiales</taxon>
        <taxon>Terrimicrobiaceae</taxon>
        <taxon>Terrimicrobium</taxon>
    </lineage>
</organism>
<protein>
    <submittedName>
        <fullName evidence="8">Spermidine/putrescine transport system substrate-binding protein</fullName>
    </submittedName>
</protein>
<feature type="compositionally biased region" description="Low complexity" evidence="6">
    <location>
        <begin position="28"/>
        <end position="50"/>
    </location>
</feature>
<keyword evidence="4" id="KW-0574">Periplasm</keyword>
<feature type="signal peptide" evidence="7">
    <location>
        <begin position="1"/>
        <end position="19"/>
    </location>
</feature>
<proteinExistence type="predicted"/>
<evidence type="ECO:0000313" key="8">
    <source>
        <dbReference type="EMBL" id="GAT33108.1"/>
    </source>
</evidence>
<dbReference type="Proteomes" id="UP000076023">
    <property type="component" value="Unassembled WGS sequence"/>
</dbReference>
<evidence type="ECO:0000313" key="9">
    <source>
        <dbReference type="Proteomes" id="UP000076023"/>
    </source>
</evidence>
<name>A0A146G8V0_TERSA</name>
<dbReference type="OrthoDB" id="9769319at2"/>
<dbReference type="PIRSF" id="PIRSF019574">
    <property type="entry name" value="Periplasmic_polyamine_BP"/>
    <property type="match status" value="1"/>
</dbReference>
<dbReference type="InterPro" id="IPR001188">
    <property type="entry name" value="Sperm_putr-bd"/>
</dbReference>
<dbReference type="RefSeq" id="WP_075078880.1">
    <property type="nucleotide sequence ID" value="NZ_BDCO01000002.1"/>
</dbReference>
<dbReference type="EMBL" id="BDCO01000002">
    <property type="protein sequence ID" value="GAT33108.1"/>
    <property type="molecule type" value="Genomic_DNA"/>
</dbReference>
<accession>A0A146G8V0</accession>
<gene>
    <name evidence="8" type="ORF">TSACC_21517</name>
</gene>
<comment type="subcellular location">
    <subcellularLocation>
        <location evidence="1">Periplasm</location>
    </subcellularLocation>
</comment>
<evidence type="ECO:0000256" key="1">
    <source>
        <dbReference type="ARBA" id="ARBA00004418"/>
    </source>
</evidence>
<dbReference type="CDD" id="cd13590">
    <property type="entry name" value="PBP2_PotD_PotF_like"/>
    <property type="match status" value="1"/>
</dbReference>
<dbReference type="STRING" id="690879.TSACC_21517"/>
<feature type="chain" id="PRO_5007524554" evidence="7">
    <location>
        <begin position="20"/>
        <end position="374"/>
    </location>
</feature>
<dbReference type="FunCoup" id="A0A146G8V0">
    <property type="interactions" value="136"/>
</dbReference>
<dbReference type="PANTHER" id="PTHR30222:SF17">
    <property type="entry name" value="SPERMIDINE_PUTRESCINE-BINDING PERIPLASMIC PROTEIN"/>
    <property type="match status" value="1"/>
</dbReference>
<dbReference type="GO" id="GO:0042597">
    <property type="term" value="C:periplasmic space"/>
    <property type="evidence" value="ECO:0007669"/>
    <property type="project" value="UniProtKB-SubCell"/>
</dbReference>
<comment type="caution">
    <text evidence="8">The sequence shown here is derived from an EMBL/GenBank/DDBJ whole genome shotgun (WGS) entry which is preliminary data.</text>
</comment>
<evidence type="ECO:0000256" key="3">
    <source>
        <dbReference type="ARBA" id="ARBA00022729"/>
    </source>
</evidence>
<evidence type="ECO:0000256" key="7">
    <source>
        <dbReference type="SAM" id="SignalP"/>
    </source>
</evidence>
<keyword evidence="3 7" id="KW-0732">Signal</keyword>
<keyword evidence="9" id="KW-1185">Reference proteome</keyword>
<dbReference type="InParanoid" id="A0A146G8V0"/>
<evidence type="ECO:0000256" key="4">
    <source>
        <dbReference type="ARBA" id="ARBA00022764"/>
    </source>
</evidence>
<feature type="region of interest" description="Disordered" evidence="6">
    <location>
        <begin position="21"/>
        <end position="50"/>
    </location>
</feature>
<feature type="binding site" evidence="5">
    <location>
        <begin position="195"/>
        <end position="198"/>
    </location>
    <ligand>
        <name>spermidine</name>
        <dbReference type="ChEBI" id="CHEBI:57834"/>
    </ligand>
</feature>
<dbReference type="PRINTS" id="PR00909">
    <property type="entry name" value="SPERMDNBNDNG"/>
</dbReference>
<dbReference type="PANTHER" id="PTHR30222">
    <property type="entry name" value="SPERMIDINE/PUTRESCINE-BINDING PERIPLASMIC PROTEIN"/>
    <property type="match status" value="1"/>
</dbReference>
<evidence type="ECO:0000256" key="5">
    <source>
        <dbReference type="PIRSR" id="PIRSR019574-1"/>
    </source>
</evidence>